<evidence type="ECO:0000256" key="3">
    <source>
        <dbReference type="ARBA" id="ARBA00023125"/>
    </source>
</evidence>
<gene>
    <name evidence="6" type="ORF">PZ740_11250</name>
</gene>
<proteinExistence type="inferred from homology"/>
<dbReference type="SUPFAM" id="SSF46785">
    <property type="entry name" value="Winged helix' DNA-binding domain"/>
    <property type="match status" value="1"/>
</dbReference>
<comment type="similarity">
    <text evidence="1">Belongs to the LysR transcriptional regulatory family.</text>
</comment>
<evidence type="ECO:0000256" key="2">
    <source>
        <dbReference type="ARBA" id="ARBA00023015"/>
    </source>
</evidence>
<dbReference type="InterPro" id="IPR036388">
    <property type="entry name" value="WH-like_DNA-bd_sf"/>
</dbReference>
<dbReference type="Proteomes" id="UP001301140">
    <property type="component" value="Unassembled WGS sequence"/>
</dbReference>
<dbReference type="GO" id="GO:0003700">
    <property type="term" value="F:DNA-binding transcription factor activity"/>
    <property type="evidence" value="ECO:0007669"/>
    <property type="project" value="InterPro"/>
</dbReference>
<feature type="domain" description="HTH lysR-type" evidence="5">
    <location>
        <begin position="3"/>
        <end position="60"/>
    </location>
</feature>
<dbReference type="EMBL" id="JARGEQ010000102">
    <property type="protein sequence ID" value="MDF1586953.1"/>
    <property type="molecule type" value="Genomic_DNA"/>
</dbReference>
<dbReference type="PANTHER" id="PTHR30537">
    <property type="entry name" value="HTH-TYPE TRANSCRIPTIONAL REGULATOR"/>
    <property type="match status" value="1"/>
</dbReference>
<keyword evidence="2" id="KW-0805">Transcription regulation</keyword>
<dbReference type="FunFam" id="1.10.10.10:FF:000001">
    <property type="entry name" value="LysR family transcriptional regulator"/>
    <property type="match status" value="1"/>
</dbReference>
<reference evidence="6 7" key="1">
    <citation type="submission" date="2023-03" db="EMBL/GenBank/DDBJ databases">
        <title>YIM 152171 draft genome.</title>
        <authorList>
            <person name="Yang Z."/>
        </authorList>
    </citation>
    <scope>NUCLEOTIDE SEQUENCE [LARGE SCALE GENOMIC DNA]</scope>
    <source>
        <strain evidence="6 7">YIM 152171</strain>
    </source>
</reference>
<organism evidence="6 7">
    <name type="scientific">Marinimicrococcus flavescens</name>
    <dbReference type="NCBI Taxonomy" id="3031815"/>
    <lineage>
        <taxon>Bacteria</taxon>
        <taxon>Pseudomonadati</taxon>
        <taxon>Pseudomonadota</taxon>
        <taxon>Alphaproteobacteria</taxon>
        <taxon>Geminicoccales</taxon>
        <taxon>Geminicoccaceae</taxon>
        <taxon>Marinimicrococcus</taxon>
    </lineage>
</organism>
<dbReference type="RefSeq" id="WP_327789375.1">
    <property type="nucleotide sequence ID" value="NZ_JARGEQ010000102.1"/>
</dbReference>
<dbReference type="GO" id="GO:0006351">
    <property type="term" value="P:DNA-templated transcription"/>
    <property type="evidence" value="ECO:0007669"/>
    <property type="project" value="TreeGrafter"/>
</dbReference>
<dbReference type="Pfam" id="PF00126">
    <property type="entry name" value="HTH_1"/>
    <property type="match status" value="1"/>
</dbReference>
<dbReference type="Gene3D" id="1.10.10.10">
    <property type="entry name" value="Winged helix-like DNA-binding domain superfamily/Winged helix DNA-binding domain"/>
    <property type="match status" value="1"/>
</dbReference>
<evidence type="ECO:0000259" key="5">
    <source>
        <dbReference type="PROSITE" id="PS50931"/>
    </source>
</evidence>
<dbReference type="InterPro" id="IPR058163">
    <property type="entry name" value="LysR-type_TF_proteobact-type"/>
</dbReference>
<evidence type="ECO:0000313" key="7">
    <source>
        <dbReference type="Proteomes" id="UP001301140"/>
    </source>
</evidence>
<dbReference type="InterPro" id="IPR036390">
    <property type="entry name" value="WH_DNA-bd_sf"/>
</dbReference>
<keyword evidence="3" id="KW-0238">DNA-binding</keyword>
<name>A0AAP3XRY9_9PROT</name>
<dbReference type="GO" id="GO:0043565">
    <property type="term" value="F:sequence-specific DNA binding"/>
    <property type="evidence" value="ECO:0007669"/>
    <property type="project" value="TreeGrafter"/>
</dbReference>
<accession>A0AAP3XRY9</accession>
<dbReference type="InterPro" id="IPR000847">
    <property type="entry name" value="LysR_HTH_N"/>
</dbReference>
<comment type="caution">
    <text evidence="6">The sequence shown here is derived from an EMBL/GenBank/DDBJ whole genome shotgun (WGS) entry which is preliminary data.</text>
</comment>
<dbReference type="Gene3D" id="3.40.190.290">
    <property type="match status" value="1"/>
</dbReference>
<dbReference type="PROSITE" id="PS50931">
    <property type="entry name" value="HTH_LYSR"/>
    <property type="match status" value="1"/>
</dbReference>
<evidence type="ECO:0000256" key="1">
    <source>
        <dbReference type="ARBA" id="ARBA00009437"/>
    </source>
</evidence>
<sequence>MPMDSEELAVLVHAAAAGSLSEAARRMGTTPAAASRRLAALERQVGARLMQRTTRNLTLTAEGEAFLPHARAALEAMEAGQAALLPGREEASGPLRVTASMNFGRKIVAPLMPRLLAEHPRLRVDLQLTDSLVDIVAEGIDLAVRIARLRDSALVAQKLAPNPRLLCASPGYLTAHGTPRTVAELAGHECLVLGGAPYWTYELDGQMRQIRVGSRFTSNSIEALRQACLGGLGLSLFSAWDIAEELEAGRLVPVELDALPPQELTVWAVYPSASQVPRKVRVFIAMLREALQDCPFRPAPAGAGASCGGR</sequence>
<protein>
    <submittedName>
        <fullName evidence="6">LysR substrate-binding domain-containing protein</fullName>
    </submittedName>
</protein>
<keyword evidence="4" id="KW-0804">Transcription</keyword>
<dbReference type="PANTHER" id="PTHR30537:SF5">
    <property type="entry name" value="HTH-TYPE TRANSCRIPTIONAL ACTIVATOR TTDR-RELATED"/>
    <property type="match status" value="1"/>
</dbReference>
<dbReference type="InterPro" id="IPR005119">
    <property type="entry name" value="LysR_subst-bd"/>
</dbReference>
<dbReference type="AlphaFoldDB" id="A0AAP3XRY9"/>
<keyword evidence="7" id="KW-1185">Reference proteome</keyword>
<evidence type="ECO:0000313" key="6">
    <source>
        <dbReference type="EMBL" id="MDF1586953.1"/>
    </source>
</evidence>
<dbReference type="SUPFAM" id="SSF53850">
    <property type="entry name" value="Periplasmic binding protein-like II"/>
    <property type="match status" value="1"/>
</dbReference>
<evidence type="ECO:0000256" key="4">
    <source>
        <dbReference type="ARBA" id="ARBA00023163"/>
    </source>
</evidence>
<dbReference type="CDD" id="cd08422">
    <property type="entry name" value="PBP2_CrgA_like"/>
    <property type="match status" value="1"/>
</dbReference>
<dbReference type="Pfam" id="PF03466">
    <property type="entry name" value="LysR_substrate"/>
    <property type="match status" value="1"/>
</dbReference>
<dbReference type="FunFam" id="3.40.190.290:FF:000001">
    <property type="entry name" value="Transcriptional regulator, LysR family"/>
    <property type="match status" value="1"/>
</dbReference>